<evidence type="ECO:0000259" key="4">
    <source>
        <dbReference type="PROSITE" id="PS50949"/>
    </source>
</evidence>
<dbReference type="InterPro" id="IPR036388">
    <property type="entry name" value="WH-like_DNA-bd_sf"/>
</dbReference>
<sequence length="239" mass="26648">MTSGITLKHERIAATLAREIRSGRVGHGNRLPGEVELARRFAVSRNTVRSALAVLTADGLITTRTGKGSFVLFDGRPLDDPLGWTHALAEQGVETQVRILRLELDQDPELAEQLELDSPDVIVVERIRSLVDGEAISLERSRLPAIEPLRDLPSRGLDDGSIISTLTRAGLHLTQGEQRLRARPLSAEEADLLGRPENTWFLHSRRTSWTADNQFAEQVDSLLDPRHFELNLTYSENPR</sequence>
<dbReference type="Pfam" id="PF07702">
    <property type="entry name" value="UTRA"/>
    <property type="match status" value="1"/>
</dbReference>
<dbReference type="SUPFAM" id="SSF46785">
    <property type="entry name" value="Winged helix' DNA-binding domain"/>
    <property type="match status" value="1"/>
</dbReference>
<dbReference type="InterPro" id="IPR028978">
    <property type="entry name" value="Chorismate_lyase_/UTRA_dom_sf"/>
</dbReference>
<dbReference type="SMART" id="SM00345">
    <property type="entry name" value="HTH_GNTR"/>
    <property type="match status" value="1"/>
</dbReference>
<protein>
    <submittedName>
        <fullName evidence="5">GntR family transcriptional regulator</fullName>
    </submittedName>
</protein>
<gene>
    <name evidence="5" type="ORF">HDA39_005062</name>
</gene>
<keyword evidence="3" id="KW-0804">Transcription</keyword>
<dbReference type="RefSeq" id="WP_337925884.1">
    <property type="nucleotide sequence ID" value="NZ_JACHMY010000001.1"/>
</dbReference>
<dbReference type="EMBL" id="JACHMY010000001">
    <property type="protein sequence ID" value="MBB5838328.1"/>
    <property type="molecule type" value="Genomic_DNA"/>
</dbReference>
<dbReference type="AlphaFoldDB" id="A0A7W9JA40"/>
<dbReference type="Gene3D" id="3.40.1410.10">
    <property type="entry name" value="Chorismate lyase-like"/>
    <property type="match status" value="1"/>
</dbReference>
<dbReference type="InterPro" id="IPR036390">
    <property type="entry name" value="WH_DNA-bd_sf"/>
</dbReference>
<dbReference type="Pfam" id="PF00392">
    <property type="entry name" value="GntR"/>
    <property type="match status" value="1"/>
</dbReference>
<evidence type="ECO:0000256" key="3">
    <source>
        <dbReference type="ARBA" id="ARBA00023163"/>
    </source>
</evidence>
<evidence type="ECO:0000256" key="2">
    <source>
        <dbReference type="ARBA" id="ARBA00023125"/>
    </source>
</evidence>
<dbReference type="GO" id="GO:0003677">
    <property type="term" value="F:DNA binding"/>
    <property type="evidence" value="ECO:0007669"/>
    <property type="project" value="UniProtKB-KW"/>
</dbReference>
<dbReference type="PANTHER" id="PTHR44846:SF17">
    <property type="entry name" value="GNTR-FAMILY TRANSCRIPTIONAL REGULATOR"/>
    <property type="match status" value="1"/>
</dbReference>
<evidence type="ECO:0000256" key="1">
    <source>
        <dbReference type="ARBA" id="ARBA00023015"/>
    </source>
</evidence>
<evidence type="ECO:0000313" key="6">
    <source>
        <dbReference type="Proteomes" id="UP000549971"/>
    </source>
</evidence>
<dbReference type="CDD" id="cd07377">
    <property type="entry name" value="WHTH_GntR"/>
    <property type="match status" value="1"/>
</dbReference>
<feature type="domain" description="HTH gntR-type" evidence="4">
    <location>
        <begin position="6"/>
        <end position="74"/>
    </location>
</feature>
<keyword evidence="6" id="KW-1185">Reference proteome</keyword>
<dbReference type="PROSITE" id="PS50949">
    <property type="entry name" value="HTH_GNTR"/>
    <property type="match status" value="1"/>
</dbReference>
<keyword evidence="1" id="KW-0805">Transcription regulation</keyword>
<dbReference type="PANTHER" id="PTHR44846">
    <property type="entry name" value="MANNOSYL-D-GLYCERATE TRANSPORT/METABOLISM SYSTEM REPRESSOR MNGR-RELATED"/>
    <property type="match status" value="1"/>
</dbReference>
<dbReference type="GO" id="GO:0045892">
    <property type="term" value="P:negative regulation of DNA-templated transcription"/>
    <property type="evidence" value="ECO:0007669"/>
    <property type="project" value="TreeGrafter"/>
</dbReference>
<dbReference type="InterPro" id="IPR050679">
    <property type="entry name" value="Bact_HTH_transcr_reg"/>
</dbReference>
<dbReference type="SMART" id="SM00866">
    <property type="entry name" value="UTRA"/>
    <property type="match status" value="1"/>
</dbReference>
<dbReference type="PRINTS" id="PR00035">
    <property type="entry name" value="HTHGNTR"/>
</dbReference>
<organism evidence="5 6">
    <name type="scientific">Kribbella italica</name>
    <dbReference type="NCBI Taxonomy" id="1540520"/>
    <lineage>
        <taxon>Bacteria</taxon>
        <taxon>Bacillati</taxon>
        <taxon>Actinomycetota</taxon>
        <taxon>Actinomycetes</taxon>
        <taxon>Propionibacteriales</taxon>
        <taxon>Kribbellaceae</taxon>
        <taxon>Kribbella</taxon>
    </lineage>
</organism>
<dbReference type="Proteomes" id="UP000549971">
    <property type="component" value="Unassembled WGS sequence"/>
</dbReference>
<dbReference type="Gene3D" id="1.10.10.10">
    <property type="entry name" value="Winged helix-like DNA-binding domain superfamily/Winged helix DNA-binding domain"/>
    <property type="match status" value="1"/>
</dbReference>
<accession>A0A7W9JA40</accession>
<proteinExistence type="predicted"/>
<dbReference type="InterPro" id="IPR011663">
    <property type="entry name" value="UTRA"/>
</dbReference>
<evidence type="ECO:0000313" key="5">
    <source>
        <dbReference type="EMBL" id="MBB5838328.1"/>
    </source>
</evidence>
<name>A0A7W9JA40_9ACTN</name>
<keyword evidence="2" id="KW-0238">DNA-binding</keyword>
<dbReference type="GO" id="GO:0003700">
    <property type="term" value="F:DNA-binding transcription factor activity"/>
    <property type="evidence" value="ECO:0007669"/>
    <property type="project" value="InterPro"/>
</dbReference>
<comment type="caution">
    <text evidence="5">The sequence shown here is derived from an EMBL/GenBank/DDBJ whole genome shotgun (WGS) entry which is preliminary data.</text>
</comment>
<dbReference type="InterPro" id="IPR000524">
    <property type="entry name" value="Tscrpt_reg_HTH_GntR"/>
</dbReference>
<reference evidence="5 6" key="1">
    <citation type="submission" date="2020-08" db="EMBL/GenBank/DDBJ databases">
        <title>Sequencing the genomes of 1000 actinobacteria strains.</title>
        <authorList>
            <person name="Klenk H.-P."/>
        </authorList>
    </citation>
    <scope>NUCLEOTIDE SEQUENCE [LARGE SCALE GENOMIC DNA]</scope>
    <source>
        <strain evidence="5 6">DSM 28967</strain>
    </source>
</reference>
<dbReference type="SUPFAM" id="SSF64288">
    <property type="entry name" value="Chorismate lyase-like"/>
    <property type="match status" value="1"/>
</dbReference>